<evidence type="ECO:0000259" key="5">
    <source>
        <dbReference type="Pfam" id="PF00905"/>
    </source>
</evidence>
<comment type="subcellular location">
    <subcellularLocation>
        <location evidence="1">Membrane</location>
    </subcellularLocation>
</comment>
<reference evidence="7 8" key="1">
    <citation type="submission" date="2018-08" db="EMBL/GenBank/DDBJ databases">
        <title>A genome reference for cultivated species of the human gut microbiota.</title>
        <authorList>
            <person name="Zou Y."/>
            <person name="Xue W."/>
            <person name="Luo G."/>
        </authorList>
    </citation>
    <scope>NUCLEOTIDE SEQUENCE [LARGE SCALE GENOMIC DNA]</scope>
    <source>
        <strain evidence="7 8">AM32-8LB</strain>
    </source>
</reference>
<dbReference type="GO" id="GO:0008658">
    <property type="term" value="F:penicillin binding"/>
    <property type="evidence" value="ECO:0007669"/>
    <property type="project" value="InterPro"/>
</dbReference>
<organism evidence="7 8">
    <name type="scientific">Roseburia inulinivorans</name>
    <dbReference type="NCBI Taxonomy" id="360807"/>
    <lineage>
        <taxon>Bacteria</taxon>
        <taxon>Bacillati</taxon>
        <taxon>Bacillota</taxon>
        <taxon>Clostridia</taxon>
        <taxon>Lachnospirales</taxon>
        <taxon>Lachnospiraceae</taxon>
        <taxon>Roseburia</taxon>
    </lineage>
</organism>
<gene>
    <name evidence="7" type="ORF">DW813_08005</name>
</gene>
<dbReference type="AlphaFoldDB" id="A0A396AG01"/>
<dbReference type="Gene3D" id="3.40.710.10">
    <property type="entry name" value="DD-peptidase/beta-lactamase superfamily"/>
    <property type="match status" value="1"/>
</dbReference>
<evidence type="ECO:0000256" key="1">
    <source>
        <dbReference type="ARBA" id="ARBA00004370"/>
    </source>
</evidence>
<dbReference type="SUPFAM" id="SSF56519">
    <property type="entry name" value="Penicillin binding protein dimerisation domain"/>
    <property type="match status" value="1"/>
</dbReference>
<comment type="similarity">
    <text evidence="2">Belongs to the transpeptidase family.</text>
</comment>
<protein>
    <submittedName>
        <fullName evidence="7">Penicillin-binding protein 2</fullName>
    </submittedName>
</protein>
<feature type="region of interest" description="Disordered" evidence="4">
    <location>
        <begin position="1"/>
        <end position="25"/>
    </location>
</feature>
<dbReference type="SUPFAM" id="SSF56601">
    <property type="entry name" value="beta-lactamase/transpeptidase-like"/>
    <property type="match status" value="1"/>
</dbReference>
<feature type="domain" description="Penicillin-binding protein dimerisation" evidence="6">
    <location>
        <begin position="83"/>
        <end position="249"/>
    </location>
</feature>
<dbReference type="InterPro" id="IPR001460">
    <property type="entry name" value="PCN-bd_Tpept"/>
</dbReference>
<feature type="region of interest" description="Disordered" evidence="4">
    <location>
        <begin position="661"/>
        <end position="713"/>
    </location>
</feature>
<dbReference type="InterPro" id="IPR050515">
    <property type="entry name" value="Beta-lactam/transpept"/>
</dbReference>
<dbReference type="EMBL" id="QSIQ01000010">
    <property type="protein sequence ID" value="RHD03678.1"/>
    <property type="molecule type" value="Genomic_DNA"/>
</dbReference>
<dbReference type="InterPro" id="IPR005311">
    <property type="entry name" value="PBP_dimer"/>
</dbReference>
<dbReference type="GO" id="GO:0071555">
    <property type="term" value="P:cell wall organization"/>
    <property type="evidence" value="ECO:0007669"/>
    <property type="project" value="TreeGrafter"/>
</dbReference>
<keyword evidence="3" id="KW-0472">Membrane</keyword>
<dbReference type="Gene3D" id="3.90.1310.10">
    <property type="entry name" value="Penicillin-binding protein 2a (Domain 2)"/>
    <property type="match status" value="1"/>
</dbReference>
<evidence type="ECO:0000313" key="8">
    <source>
        <dbReference type="Proteomes" id="UP000266391"/>
    </source>
</evidence>
<feature type="compositionally biased region" description="Low complexity" evidence="4">
    <location>
        <begin position="697"/>
        <end position="706"/>
    </location>
</feature>
<feature type="domain" description="Penicillin-binding protein transpeptidase" evidence="5">
    <location>
        <begin position="297"/>
        <end position="625"/>
    </location>
</feature>
<evidence type="ECO:0000256" key="4">
    <source>
        <dbReference type="SAM" id="MobiDB-lite"/>
    </source>
</evidence>
<name>A0A396AG01_9FIRM</name>
<dbReference type="GO" id="GO:0005886">
    <property type="term" value="C:plasma membrane"/>
    <property type="evidence" value="ECO:0007669"/>
    <property type="project" value="TreeGrafter"/>
</dbReference>
<dbReference type="InterPro" id="IPR012338">
    <property type="entry name" value="Beta-lactam/transpept-like"/>
</dbReference>
<dbReference type="InterPro" id="IPR036138">
    <property type="entry name" value="PBP_dimer_sf"/>
</dbReference>
<sequence length="713" mass="79089">MKSRNRGIFRQKNNSGGRMAKRRPKKPMLKFPKRMQKKMIVMFTVVAALMIGLIGRLMYIEYTSGEKYEKIVLAQQGYDSQTIPYQRGDIVDAKGTVLATSIAVYNVILDCSVLNDDEKYVEPTINALVSCFPDLTSEQLYSYLKDSPDSRYIVLAKRLSYDTIQPFVNLQEERDEKGKLVNPYIKGVWFEKEYQRQYPYGKLASSVIGFTTSGNLGINGLENYYDDTLNGINGRQYGYLNSDSNFEKTIKPAVNGNTLVTTIDATIQSVVEKKIQEFNEAYTDGYREGEGGATRIGVLIMKPDNGDVLAMAQYPNYDLSNPWDLSEYYTQEEIDAMDDDARLEALNQLWQNICLTYTYEPGSTAKPFTVAAGLETGTLSTNDTFFCDGAEQLSGFTVKCVAYRKGGHGMQTLEQTLMNSCNDALMQMSYRIGAENFTEYQQIFGFGQKTNIDLPGESRTDSLIYTLDTTSQLSLATNAFGQNFNTTMIQLGTAFCSLVNGGKLYQPRVVSKITDQNGNTIQDISPTLLRETVSKTTSDTLKQYMYSTVTSGTGNTAKVDGYSMGGKTGTAQKVPRDGVNYLVSFIGFAPVDDPQLMIYCFVDEPNSQDQPHSTFAQNIVREILEEVLPYMNIYPDEETTGLHSGWDITGTDTGAAAVTDRVTGNIPEEEPEGTDDVPDTMEDIPGAGENNEENAENDGVNAEEAGTTSDNSE</sequence>
<evidence type="ECO:0000256" key="3">
    <source>
        <dbReference type="ARBA" id="ARBA00023136"/>
    </source>
</evidence>
<proteinExistence type="inferred from homology"/>
<evidence type="ECO:0000313" key="7">
    <source>
        <dbReference type="EMBL" id="RHD03678.1"/>
    </source>
</evidence>
<accession>A0A396AG01</accession>
<evidence type="ECO:0000259" key="6">
    <source>
        <dbReference type="Pfam" id="PF03717"/>
    </source>
</evidence>
<dbReference type="PANTHER" id="PTHR30627">
    <property type="entry name" value="PEPTIDOGLYCAN D,D-TRANSPEPTIDASE"/>
    <property type="match status" value="1"/>
</dbReference>
<dbReference type="Pfam" id="PF03717">
    <property type="entry name" value="PBP_dimer"/>
    <property type="match status" value="1"/>
</dbReference>
<evidence type="ECO:0000256" key="2">
    <source>
        <dbReference type="ARBA" id="ARBA00007171"/>
    </source>
</evidence>
<feature type="compositionally biased region" description="Acidic residues" evidence="4">
    <location>
        <begin position="667"/>
        <end position="682"/>
    </location>
</feature>
<comment type="caution">
    <text evidence="7">The sequence shown here is derived from an EMBL/GenBank/DDBJ whole genome shotgun (WGS) entry which is preliminary data.</text>
</comment>
<dbReference type="Proteomes" id="UP000266391">
    <property type="component" value="Unassembled WGS sequence"/>
</dbReference>
<dbReference type="Pfam" id="PF00905">
    <property type="entry name" value="Transpeptidase"/>
    <property type="match status" value="1"/>
</dbReference>
<dbReference type="OrthoDB" id="9804124at2"/>